<dbReference type="Pfam" id="PF12900">
    <property type="entry name" value="Pyridox_ox_2"/>
    <property type="match status" value="1"/>
</dbReference>
<dbReference type="EMBL" id="JBIQWL010000001">
    <property type="protein sequence ID" value="MFH8249092.1"/>
    <property type="molecule type" value="Genomic_DNA"/>
</dbReference>
<keyword evidence="4" id="KW-1185">Reference proteome</keyword>
<sequence>MNDASGPAAPTGVEHLSAADCWSFLQENELGRLAVVRDDGTPDIFPVNYVAHEGSLYIRTARDSKLLHIAHHPVAAFEIDGETEGRYWSVVVRGPAERVTSDAEIRASGVTELGSWSPTTKHFVVKVTAHTITGRRFVRRGARREALQAFEADAAIAAPESEPRSRAQRPEPIPHRSPSHDPA</sequence>
<reference evidence="3 4" key="1">
    <citation type="submission" date="2024-09" db="EMBL/GenBank/DDBJ databases">
        <authorList>
            <person name="Pan X."/>
        </authorList>
    </citation>
    <scope>NUCLEOTIDE SEQUENCE [LARGE SCALE GENOMIC DNA]</scope>
    <source>
        <strain evidence="3 4">B2969</strain>
    </source>
</reference>
<dbReference type="InterPro" id="IPR012349">
    <property type="entry name" value="Split_barrel_FMN-bd"/>
</dbReference>
<gene>
    <name evidence="3" type="ORF">ACH3VR_01830</name>
</gene>
<evidence type="ECO:0000313" key="4">
    <source>
        <dbReference type="Proteomes" id="UP001610861"/>
    </source>
</evidence>
<dbReference type="Gene3D" id="2.30.110.10">
    <property type="entry name" value="Electron Transport, Fmn-binding Protein, Chain A"/>
    <property type="match status" value="1"/>
</dbReference>
<dbReference type="Proteomes" id="UP001610861">
    <property type="component" value="Unassembled WGS sequence"/>
</dbReference>
<evidence type="ECO:0000256" key="2">
    <source>
        <dbReference type="SAM" id="MobiDB-lite"/>
    </source>
</evidence>
<proteinExistence type="predicted"/>
<dbReference type="SUPFAM" id="SSF50475">
    <property type="entry name" value="FMN-binding split barrel"/>
    <property type="match status" value="1"/>
</dbReference>
<feature type="compositionally biased region" description="Basic and acidic residues" evidence="2">
    <location>
        <begin position="161"/>
        <end position="183"/>
    </location>
</feature>
<dbReference type="InterPro" id="IPR052019">
    <property type="entry name" value="F420H2_bilvrd_red/Heme_oxyg"/>
</dbReference>
<organism evidence="3 4">
    <name type="scientific">Microbacterium alkaliflavum</name>
    <dbReference type="NCBI Taxonomy" id="3248839"/>
    <lineage>
        <taxon>Bacteria</taxon>
        <taxon>Bacillati</taxon>
        <taxon>Actinomycetota</taxon>
        <taxon>Actinomycetes</taxon>
        <taxon>Micrococcales</taxon>
        <taxon>Microbacteriaceae</taxon>
        <taxon>Microbacterium</taxon>
    </lineage>
</organism>
<comment type="caution">
    <text evidence="3">The sequence shown here is derived from an EMBL/GenBank/DDBJ whole genome shotgun (WGS) entry which is preliminary data.</text>
</comment>
<keyword evidence="1" id="KW-0560">Oxidoreductase</keyword>
<feature type="region of interest" description="Disordered" evidence="2">
    <location>
        <begin position="152"/>
        <end position="183"/>
    </location>
</feature>
<name>A0ABW7Q3K8_9MICO</name>
<evidence type="ECO:0000313" key="3">
    <source>
        <dbReference type="EMBL" id="MFH8249092.1"/>
    </source>
</evidence>
<protein>
    <submittedName>
        <fullName evidence="3">Pyridoxamine 5'-phosphate oxidase family protein</fullName>
    </submittedName>
</protein>
<evidence type="ECO:0000256" key="1">
    <source>
        <dbReference type="ARBA" id="ARBA00023002"/>
    </source>
</evidence>
<dbReference type="InterPro" id="IPR024747">
    <property type="entry name" value="Pyridox_Oxase-rel"/>
</dbReference>
<dbReference type="PANTHER" id="PTHR35176">
    <property type="entry name" value="HEME OXYGENASE HI_0854-RELATED"/>
    <property type="match status" value="1"/>
</dbReference>
<accession>A0ABW7Q3K8</accession>
<dbReference type="PANTHER" id="PTHR35176:SF6">
    <property type="entry name" value="HEME OXYGENASE HI_0854-RELATED"/>
    <property type="match status" value="1"/>
</dbReference>
<dbReference type="RefSeq" id="WP_396639041.1">
    <property type="nucleotide sequence ID" value="NZ_JBIQWL010000001.1"/>
</dbReference>